<feature type="domain" description="DAGKc" evidence="10">
    <location>
        <begin position="1"/>
        <end position="130"/>
    </location>
</feature>
<keyword evidence="5 11" id="KW-0418">Kinase</keyword>
<dbReference type="InterPro" id="IPR050187">
    <property type="entry name" value="Lipid_Phosphate_FormReg"/>
</dbReference>
<dbReference type="InterPro" id="IPR017438">
    <property type="entry name" value="ATP-NAD_kinase_N"/>
</dbReference>
<sequence>MKRVAIIANPAKLDDLDAERHALDEVCARHGLDRPLWIETTEEDPGGGQTREALEQGADLVCAFGGDGTVRAVAEVLAGSDVPLGLLPGGTANLLARALELTVDDPAEAMDVVLGGREVQIDVGVLRADGEEERVFLVMAGMGLDAEMMDRTDERLKAAVGWVAYVAGGLRAAFGDGFRARVQIAGGPVVRRRARAIVIGNSGSLQGGLELMPDAQLDDGLLDVAVVAPRGLTGWVQTLATVVTAGRRGHRHLERHQAPAVRVRADTPTAAQLDGDPIGDHRELEVRVRAGALRVRVPQDADRPLRSGSSGRGRTSRRRRQPGRRRSR</sequence>
<evidence type="ECO:0000256" key="6">
    <source>
        <dbReference type="ARBA" id="ARBA00022840"/>
    </source>
</evidence>
<gene>
    <name evidence="11" type="ORF">L1785_19470</name>
</gene>
<evidence type="ECO:0000256" key="2">
    <source>
        <dbReference type="ARBA" id="ARBA00005983"/>
    </source>
</evidence>
<evidence type="ECO:0000256" key="8">
    <source>
        <dbReference type="ARBA" id="ARBA00023264"/>
    </source>
</evidence>
<keyword evidence="6" id="KW-0067">ATP-binding</keyword>
<dbReference type="Gene3D" id="3.40.50.10330">
    <property type="entry name" value="Probable inorganic polyphosphate/atp-NAD kinase, domain 1"/>
    <property type="match status" value="1"/>
</dbReference>
<dbReference type="InterPro" id="IPR001206">
    <property type="entry name" value="Diacylglycerol_kinase_cat_dom"/>
</dbReference>
<keyword evidence="7" id="KW-0594">Phospholipid biosynthesis</keyword>
<dbReference type="GO" id="GO:0008654">
    <property type="term" value="P:phospholipid biosynthetic process"/>
    <property type="evidence" value="ECO:0007669"/>
    <property type="project" value="UniProtKB-KW"/>
</dbReference>
<comment type="cofactor">
    <cofactor evidence="1">
        <name>Mg(2+)</name>
        <dbReference type="ChEBI" id="CHEBI:18420"/>
    </cofactor>
</comment>
<keyword evidence="12" id="KW-1185">Reference proteome</keyword>
<evidence type="ECO:0000313" key="12">
    <source>
        <dbReference type="Proteomes" id="UP001165405"/>
    </source>
</evidence>
<dbReference type="SUPFAM" id="SSF111331">
    <property type="entry name" value="NAD kinase/diacylglycerol kinase-like"/>
    <property type="match status" value="1"/>
</dbReference>
<reference evidence="11" key="1">
    <citation type="submission" date="2022-01" db="EMBL/GenBank/DDBJ databases">
        <title>Antribacter sp. nov., isolated from Guizhou of China.</title>
        <authorList>
            <person name="Chengliang C."/>
            <person name="Ya Z."/>
        </authorList>
    </citation>
    <scope>NUCLEOTIDE SEQUENCE</scope>
    <source>
        <strain evidence="11">KLBMP 9083</strain>
    </source>
</reference>
<evidence type="ECO:0000313" key="11">
    <source>
        <dbReference type="EMBL" id="MCF4123156.1"/>
    </source>
</evidence>
<dbReference type="InterPro" id="IPR045540">
    <property type="entry name" value="YegS/DAGK_C"/>
</dbReference>
<dbReference type="AlphaFoldDB" id="A0AA41QI47"/>
<dbReference type="GO" id="GO:0005524">
    <property type="term" value="F:ATP binding"/>
    <property type="evidence" value="ECO:0007669"/>
    <property type="project" value="UniProtKB-KW"/>
</dbReference>
<feature type="compositionally biased region" description="Basic residues" evidence="9">
    <location>
        <begin position="314"/>
        <end position="328"/>
    </location>
</feature>
<evidence type="ECO:0000256" key="7">
    <source>
        <dbReference type="ARBA" id="ARBA00023209"/>
    </source>
</evidence>
<dbReference type="GO" id="GO:0016301">
    <property type="term" value="F:kinase activity"/>
    <property type="evidence" value="ECO:0007669"/>
    <property type="project" value="UniProtKB-KW"/>
</dbReference>
<dbReference type="PROSITE" id="PS50146">
    <property type="entry name" value="DAGK"/>
    <property type="match status" value="1"/>
</dbReference>
<dbReference type="PANTHER" id="PTHR12358">
    <property type="entry name" value="SPHINGOSINE KINASE"/>
    <property type="match status" value="1"/>
</dbReference>
<dbReference type="InterPro" id="IPR016064">
    <property type="entry name" value="NAD/diacylglycerol_kinase_sf"/>
</dbReference>
<dbReference type="RefSeq" id="WP_236090968.1">
    <property type="nucleotide sequence ID" value="NZ_JAKGSG010000055.1"/>
</dbReference>
<evidence type="ECO:0000256" key="3">
    <source>
        <dbReference type="ARBA" id="ARBA00022679"/>
    </source>
</evidence>
<name>A0AA41QI47_9MICO</name>
<keyword evidence="8" id="KW-1208">Phospholipid metabolism</keyword>
<evidence type="ECO:0000256" key="9">
    <source>
        <dbReference type="SAM" id="MobiDB-lite"/>
    </source>
</evidence>
<dbReference type="Proteomes" id="UP001165405">
    <property type="component" value="Unassembled WGS sequence"/>
</dbReference>
<feature type="region of interest" description="Disordered" evidence="9">
    <location>
        <begin position="297"/>
        <end position="328"/>
    </location>
</feature>
<accession>A0AA41QI47</accession>
<keyword evidence="7" id="KW-0444">Lipid biosynthesis</keyword>
<comment type="similarity">
    <text evidence="2">Belongs to the diacylglycerol/lipid kinase family.</text>
</comment>
<dbReference type="PANTHER" id="PTHR12358:SF54">
    <property type="entry name" value="SPHINGOSINE KINASE RELATED PROTEIN"/>
    <property type="match status" value="1"/>
</dbReference>
<dbReference type="Pfam" id="PF00781">
    <property type="entry name" value="DAGK_cat"/>
    <property type="match status" value="1"/>
</dbReference>
<keyword evidence="7" id="KW-0443">Lipid metabolism</keyword>
<evidence type="ECO:0000256" key="4">
    <source>
        <dbReference type="ARBA" id="ARBA00022741"/>
    </source>
</evidence>
<dbReference type="Gene3D" id="2.60.200.40">
    <property type="match status" value="1"/>
</dbReference>
<keyword evidence="4" id="KW-0547">Nucleotide-binding</keyword>
<proteinExistence type="inferred from homology"/>
<protein>
    <submittedName>
        <fullName evidence="11">Diacylglycerol kinase family lipid kinase</fullName>
    </submittedName>
</protein>
<comment type="caution">
    <text evidence="11">The sequence shown here is derived from an EMBL/GenBank/DDBJ whole genome shotgun (WGS) entry which is preliminary data.</text>
</comment>
<organism evidence="11 12">
    <name type="scientific">Antribacter soli</name>
    <dbReference type="NCBI Taxonomy" id="2910976"/>
    <lineage>
        <taxon>Bacteria</taxon>
        <taxon>Bacillati</taxon>
        <taxon>Actinomycetota</taxon>
        <taxon>Actinomycetes</taxon>
        <taxon>Micrococcales</taxon>
        <taxon>Promicromonosporaceae</taxon>
        <taxon>Antribacter</taxon>
    </lineage>
</organism>
<evidence type="ECO:0000259" key="10">
    <source>
        <dbReference type="PROSITE" id="PS50146"/>
    </source>
</evidence>
<dbReference type="EMBL" id="JAKGSG010000055">
    <property type="protein sequence ID" value="MCF4123156.1"/>
    <property type="molecule type" value="Genomic_DNA"/>
</dbReference>
<evidence type="ECO:0000256" key="5">
    <source>
        <dbReference type="ARBA" id="ARBA00022777"/>
    </source>
</evidence>
<keyword evidence="3" id="KW-0808">Transferase</keyword>
<dbReference type="Pfam" id="PF19279">
    <property type="entry name" value="YegS_C"/>
    <property type="match status" value="1"/>
</dbReference>
<evidence type="ECO:0000256" key="1">
    <source>
        <dbReference type="ARBA" id="ARBA00001946"/>
    </source>
</evidence>